<comment type="caution">
    <text evidence="1">The sequence shown here is derived from an EMBL/GenBank/DDBJ whole genome shotgun (WGS) entry which is preliminary data.</text>
</comment>
<dbReference type="Proteomes" id="UP000601435">
    <property type="component" value="Unassembled WGS sequence"/>
</dbReference>
<gene>
    <name evidence="1" type="ORF">SNEC2469_LOCUS35133</name>
</gene>
<evidence type="ECO:0000313" key="2">
    <source>
        <dbReference type="Proteomes" id="UP000601435"/>
    </source>
</evidence>
<sequence length="82" mass="9049">MDPRNVEGSRSAACVDLVILRLAHPHLSHLRCISSIHRALGPEANARPFGHLPRCALEHPWRLLPLRPLLTGLQPHSCPNSA</sequence>
<name>A0A813CGM5_9DINO</name>
<proteinExistence type="predicted"/>
<reference evidence="1" key="1">
    <citation type="submission" date="2021-02" db="EMBL/GenBank/DDBJ databases">
        <authorList>
            <person name="Dougan E. K."/>
            <person name="Rhodes N."/>
            <person name="Thang M."/>
            <person name="Chan C."/>
        </authorList>
    </citation>
    <scope>NUCLEOTIDE SEQUENCE</scope>
</reference>
<dbReference type="EMBL" id="CAJNJA010100175">
    <property type="protein sequence ID" value="CAE7943633.1"/>
    <property type="molecule type" value="Genomic_DNA"/>
</dbReference>
<keyword evidence="2" id="KW-1185">Reference proteome</keyword>
<organism evidence="1 2">
    <name type="scientific">Symbiodinium necroappetens</name>
    <dbReference type="NCBI Taxonomy" id="1628268"/>
    <lineage>
        <taxon>Eukaryota</taxon>
        <taxon>Sar</taxon>
        <taxon>Alveolata</taxon>
        <taxon>Dinophyceae</taxon>
        <taxon>Suessiales</taxon>
        <taxon>Symbiodiniaceae</taxon>
        <taxon>Symbiodinium</taxon>
    </lineage>
</organism>
<protein>
    <submittedName>
        <fullName evidence="1">Uncharacterized protein</fullName>
    </submittedName>
</protein>
<evidence type="ECO:0000313" key="1">
    <source>
        <dbReference type="EMBL" id="CAE7943633.1"/>
    </source>
</evidence>
<dbReference type="AlphaFoldDB" id="A0A813CGM5"/>
<accession>A0A813CGM5</accession>